<dbReference type="PANTHER" id="PTHR11969">
    <property type="entry name" value="MAX DIMERIZATION, MAD"/>
    <property type="match status" value="1"/>
</dbReference>
<keyword evidence="5" id="KW-0804">Transcription</keyword>
<evidence type="ECO:0000256" key="9">
    <source>
        <dbReference type="SAM" id="Coils"/>
    </source>
</evidence>
<evidence type="ECO:0000256" key="6">
    <source>
        <dbReference type="ARBA" id="ARBA00023242"/>
    </source>
</evidence>
<keyword evidence="4" id="KW-0238">DNA-binding</keyword>
<dbReference type="PROSITE" id="PS50888">
    <property type="entry name" value="BHLH"/>
    <property type="match status" value="1"/>
</dbReference>
<evidence type="ECO:0000256" key="5">
    <source>
        <dbReference type="ARBA" id="ARBA00023163"/>
    </source>
</evidence>
<dbReference type="Gene3D" id="4.10.280.10">
    <property type="entry name" value="Helix-loop-helix DNA-binding domain"/>
    <property type="match status" value="1"/>
</dbReference>
<dbReference type="OMA" id="GQICNIQ"/>
<evidence type="ECO:0000256" key="2">
    <source>
        <dbReference type="ARBA" id="ARBA00022491"/>
    </source>
</evidence>
<evidence type="ECO:0000256" key="1">
    <source>
        <dbReference type="ARBA" id="ARBA00004123"/>
    </source>
</evidence>
<dbReference type="CDD" id="cd11401">
    <property type="entry name" value="bHLHzip_Mad"/>
    <property type="match status" value="1"/>
</dbReference>
<dbReference type="InterPro" id="IPR011598">
    <property type="entry name" value="bHLH_dom"/>
</dbReference>
<feature type="domain" description="BHLH" evidence="11">
    <location>
        <begin position="55"/>
        <end position="107"/>
    </location>
</feature>
<dbReference type="SUPFAM" id="SSF47459">
    <property type="entry name" value="HLH, helix-loop-helix DNA-binding domain"/>
    <property type="match status" value="1"/>
</dbReference>
<accession>A0A8C6Y7L3</accession>
<keyword evidence="9" id="KW-0175">Coiled coil</keyword>
<dbReference type="PANTHER" id="PTHR11969:SF6">
    <property type="entry name" value="MAX DIMERIZATION PROTEIN 3"/>
    <property type="match status" value="1"/>
</dbReference>
<evidence type="ECO:0000256" key="10">
    <source>
        <dbReference type="SAM" id="MobiDB-lite"/>
    </source>
</evidence>
<evidence type="ECO:0000256" key="3">
    <source>
        <dbReference type="ARBA" id="ARBA00023015"/>
    </source>
</evidence>
<dbReference type="GO" id="GO:0001227">
    <property type="term" value="F:DNA-binding transcription repressor activity, RNA polymerase II-specific"/>
    <property type="evidence" value="ECO:0007669"/>
    <property type="project" value="Ensembl"/>
</dbReference>
<dbReference type="GO" id="GO:0000978">
    <property type="term" value="F:RNA polymerase II cis-regulatory region sequence-specific DNA binding"/>
    <property type="evidence" value="ECO:0007669"/>
    <property type="project" value="TreeGrafter"/>
</dbReference>
<dbReference type="Ensembl" id="ENSNNAT00000025593.1">
    <property type="protein sequence ID" value="ENSNNAP00000024415.1"/>
    <property type="gene ID" value="ENSNNAG00000016045.1"/>
</dbReference>
<dbReference type="AlphaFoldDB" id="A0A8C6Y7L3"/>
<feature type="region of interest" description="Disordered" evidence="10">
    <location>
        <begin position="28"/>
        <end position="48"/>
    </location>
</feature>
<evidence type="ECO:0000256" key="8">
    <source>
        <dbReference type="ARBA" id="ARBA00041430"/>
    </source>
</evidence>
<gene>
    <name evidence="12" type="primary">MXD3</name>
</gene>
<dbReference type="GO" id="GO:0046983">
    <property type="term" value="F:protein dimerization activity"/>
    <property type="evidence" value="ECO:0007669"/>
    <property type="project" value="InterPro"/>
</dbReference>
<evidence type="ECO:0000256" key="4">
    <source>
        <dbReference type="ARBA" id="ARBA00023125"/>
    </source>
</evidence>
<sequence>MELTSSNIQVLLQAADYLERREREAEHGYASLSPYSGPDALHSQKRPKTRKALRNFRSVHNELEKHRRAQLRHCLEQLKQQIPTNTEHSRYTMLSLLHRARLHIKKLEHQEQKAQQVKERLRCEQQNLHQRLEELQAHLYMEQAEADSLDSSRFSSEHSDSEDEVDVEGLASASIGDVMAAFSTQQEHSYSNVSNFWLWTEAQLGGQHSSRQASNFSEITSR</sequence>
<dbReference type="OrthoDB" id="5920083at2759"/>
<dbReference type="Proteomes" id="UP000694559">
    <property type="component" value="Unplaced"/>
</dbReference>
<keyword evidence="6" id="KW-0539">Nucleus</keyword>
<proteinExistence type="predicted"/>
<feature type="region of interest" description="Disordered" evidence="10">
    <location>
        <begin position="146"/>
        <end position="165"/>
    </location>
</feature>
<comment type="subcellular location">
    <subcellularLocation>
        <location evidence="1">Nucleus</location>
    </subcellularLocation>
</comment>
<reference evidence="12" key="2">
    <citation type="submission" date="2025-09" db="UniProtKB">
        <authorList>
            <consortium name="Ensembl"/>
        </authorList>
    </citation>
    <scope>IDENTIFICATION</scope>
</reference>
<dbReference type="Pfam" id="PF00010">
    <property type="entry name" value="HLH"/>
    <property type="match status" value="1"/>
</dbReference>
<evidence type="ECO:0000256" key="7">
    <source>
        <dbReference type="ARBA" id="ARBA00040424"/>
    </source>
</evidence>
<evidence type="ECO:0000259" key="11">
    <source>
        <dbReference type="PROSITE" id="PS50888"/>
    </source>
</evidence>
<keyword evidence="3" id="KW-0805">Transcription regulation</keyword>
<reference evidence="12" key="1">
    <citation type="submission" date="2025-08" db="UniProtKB">
        <authorList>
            <consortium name="Ensembl"/>
        </authorList>
    </citation>
    <scope>IDENTIFICATION</scope>
</reference>
<dbReference type="GeneTree" id="ENSGT00940000161050"/>
<dbReference type="GO" id="GO:0090575">
    <property type="term" value="C:RNA polymerase II transcription regulator complex"/>
    <property type="evidence" value="ECO:0007669"/>
    <property type="project" value="Ensembl"/>
</dbReference>
<evidence type="ECO:0000313" key="12">
    <source>
        <dbReference type="Ensembl" id="ENSNNAP00000024415.1"/>
    </source>
</evidence>
<keyword evidence="13" id="KW-1185">Reference proteome</keyword>
<protein>
    <recommendedName>
        <fullName evidence="7">Max dimerization protein 3</fullName>
    </recommendedName>
    <alternativeName>
        <fullName evidence="8">Max-associated protein 3</fullName>
    </alternativeName>
</protein>
<organism evidence="12 13">
    <name type="scientific">Naja naja</name>
    <name type="common">Indian cobra</name>
    <dbReference type="NCBI Taxonomy" id="35670"/>
    <lineage>
        <taxon>Eukaryota</taxon>
        <taxon>Metazoa</taxon>
        <taxon>Chordata</taxon>
        <taxon>Craniata</taxon>
        <taxon>Vertebrata</taxon>
        <taxon>Euteleostomi</taxon>
        <taxon>Lepidosauria</taxon>
        <taxon>Squamata</taxon>
        <taxon>Bifurcata</taxon>
        <taxon>Unidentata</taxon>
        <taxon>Episquamata</taxon>
        <taxon>Toxicofera</taxon>
        <taxon>Serpentes</taxon>
        <taxon>Colubroidea</taxon>
        <taxon>Elapidae</taxon>
        <taxon>Elapinae</taxon>
        <taxon>Naja</taxon>
    </lineage>
</organism>
<dbReference type="InterPro" id="IPR036638">
    <property type="entry name" value="HLH_DNA-bd_sf"/>
</dbReference>
<keyword evidence="2" id="KW-0678">Repressor</keyword>
<evidence type="ECO:0000313" key="13">
    <source>
        <dbReference type="Proteomes" id="UP000694559"/>
    </source>
</evidence>
<dbReference type="SMART" id="SM00353">
    <property type="entry name" value="HLH"/>
    <property type="match status" value="1"/>
</dbReference>
<feature type="coiled-coil region" evidence="9">
    <location>
        <begin position="61"/>
        <end position="138"/>
    </location>
</feature>
<name>A0A8C6Y7L3_NAJNA</name>